<feature type="transmembrane region" description="Helical" evidence="1">
    <location>
        <begin position="203"/>
        <end position="222"/>
    </location>
</feature>
<keyword evidence="1" id="KW-0812">Transmembrane</keyword>
<sequence>MIEFFKLLSNREISIIIWTLLFFAILVFKSKGSLLNLWSVIKVIFVKKIIPFYIIIGLYLFIIINIFRELSIWEFSLYKDFIYWFLTTGLVLFFGVSDIKNYKDFTKIILTTTSLTTILEFIVGFYNFSLIWELILIPSLTFISILPVFADLKKDDPNTKIVANFLKNVLTIIGFGFLIYGIYKLIVDYADFFTLSNLKSFLLPPIFTLVFLPIIYYTVLYIKYEKVFENLRRYKFLTLDRKKKIRSSILRYAYINLNYIENANKIIIFRKRELQNETDIKSYLRKNVKLKQNA</sequence>
<dbReference type="AlphaFoldDB" id="A0A918N3P9"/>
<dbReference type="Proteomes" id="UP000601108">
    <property type="component" value="Unassembled WGS sequence"/>
</dbReference>
<feature type="transmembrane region" description="Helical" evidence="1">
    <location>
        <begin position="12"/>
        <end position="28"/>
    </location>
</feature>
<feature type="transmembrane region" description="Helical" evidence="1">
    <location>
        <begin position="134"/>
        <end position="152"/>
    </location>
</feature>
<proteinExistence type="predicted"/>
<feature type="transmembrane region" description="Helical" evidence="1">
    <location>
        <begin position="49"/>
        <end position="68"/>
    </location>
</feature>
<reference evidence="2 3" key="1">
    <citation type="journal article" date="2014" name="Int. J. Syst. Evol. Microbiol.">
        <title>Complete genome sequence of Corynebacterium casei LMG S-19264T (=DSM 44701T), isolated from a smear-ripened cheese.</title>
        <authorList>
            <consortium name="US DOE Joint Genome Institute (JGI-PGF)"/>
            <person name="Walter F."/>
            <person name="Albersmeier A."/>
            <person name="Kalinowski J."/>
            <person name="Ruckert C."/>
        </authorList>
    </citation>
    <scope>NUCLEOTIDE SEQUENCE [LARGE SCALE GENOMIC DNA]</scope>
    <source>
        <strain evidence="2 3">KCTC 12285</strain>
    </source>
</reference>
<keyword evidence="3" id="KW-1185">Reference proteome</keyword>
<organism evidence="2 3">
    <name type="scientific">Aquimarina muelleri</name>
    <dbReference type="NCBI Taxonomy" id="279356"/>
    <lineage>
        <taxon>Bacteria</taxon>
        <taxon>Pseudomonadati</taxon>
        <taxon>Bacteroidota</taxon>
        <taxon>Flavobacteriia</taxon>
        <taxon>Flavobacteriales</taxon>
        <taxon>Flavobacteriaceae</taxon>
        <taxon>Aquimarina</taxon>
    </lineage>
</organism>
<comment type="caution">
    <text evidence="2">The sequence shown here is derived from an EMBL/GenBank/DDBJ whole genome shotgun (WGS) entry which is preliminary data.</text>
</comment>
<evidence type="ECO:0000256" key="1">
    <source>
        <dbReference type="SAM" id="Phobius"/>
    </source>
</evidence>
<feature type="transmembrane region" description="Helical" evidence="1">
    <location>
        <begin position="164"/>
        <end position="183"/>
    </location>
</feature>
<accession>A0A918N3P9</accession>
<keyword evidence="1" id="KW-0472">Membrane</keyword>
<evidence type="ECO:0000313" key="3">
    <source>
        <dbReference type="Proteomes" id="UP000601108"/>
    </source>
</evidence>
<feature type="transmembrane region" description="Helical" evidence="1">
    <location>
        <begin position="80"/>
        <end position="96"/>
    </location>
</feature>
<dbReference type="EMBL" id="BMWS01000009">
    <property type="protein sequence ID" value="GGX15987.1"/>
    <property type="molecule type" value="Genomic_DNA"/>
</dbReference>
<gene>
    <name evidence="2" type="ORF">GCM10007384_16920</name>
</gene>
<protein>
    <submittedName>
        <fullName evidence="2">Uncharacterized protein</fullName>
    </submittedName>
</protein>
<evidence type="ECO:0000313" key="2">
    <source>
        <dbReference type="EMBL" id="GGX15987.1"/>
    </source>
</evidence>
<dbReference type="RefSeq" id="WP_027413169.1">
    <property type="nucleotide sequence ID" value="NZ_BMWS01000009.1"/>
</dbReference>
<name>A0A918N3P9_9FLAO</name>
<keyword evidence="1" id="KW-1133">Transmembrane helix</keyword>
<feature type="transmembrane region" description="Helical" evidence="1">
    <location>
        <begin position="108"/>
        <end position="128"/>
    </location>
</feature>